<evidence type="ECO:0000256" key="1">
    <source>
        <dbReference type="SAM" id="MobiDB-lite"/>
    </source>
</evidence>
<name>A0AAD9J2K8_9ANNE</name>
<evidence type="ECO:0000313" key="3">
    <source>
        <dbReference type="Proteomes" id="UP001208570"/>
    </source>
</evidence>
<comment type="caution">
    <text evidence="2">The sequence shown here is derived from an EMBL/GenBank/DDBJ whole genome shotgun (WGS) entry which is preliminary data.</text>
</comment>
<proteinExistence type="predicted"/>
<organism evidence="2 3">
    <name type="scientific">Paralvinella palmiformis</name>
    <dbReference type="NCBI Taxonomy" id="53620"/>
    <lineage>
        <taxon>Eukaryota</taxon>
        <taxon>Metazoa</taxon>
        <taxon>Spiralia</taxon>
        <taxon>Lophotrochozoa</taxon>
        <taxon>Annelida</taxon>
        <taxon>Polychaeta</taxon>
        <taxon>Sedentaria</taxon>
        <taxon>Canalipalpata</taxon>
        <taxon>Terebellida</taxon>
        <taxon>Terebelliformia</taxon>
        <taxon>Alvinellidae</taxon>
        <taxon>Paralvinella</taxon>
    </lineage>
</organism>
<evidence type="ECO:0000313" key="2">
    <source>
        <dbReference type="EMBL" id="KAK2145516.1"/>
    </source>
</evidence>
<feature type="region of interest" description="Disordered" evidence="1">
    <location>
        <begin position="88"/>
        <end position="168"/>
    </location>
</feature>
<gene>
    <name evidence="2" type="ORF">LSH36_677g04048</name>
</gene>
<dbReference type="Proteomes" id="UP001208570">
    <property type="component" value="Unassembled WGS sequence"/>
</dbReference>
<feature type="compositionally biased region" description="Acidic residues" evidence="1">
    <location>
        <begin position="133"/>
        <end position="142"/>
    </location>
</feature>
<accession>A0AAD9J2K8</accession>
<sequence length="197" mass="21791">MKHGWACRAMVAPPFACKTGHYFQEGQPISCFLYSRRIKNYAGMFHKGGDGKSRGFGFSGFAIAPRGTAPETHFAQIGLGMSAATRGGPLQYGKKRVKSEEEYFDDDEESAELEYQPAPGSPSLDKNLPEEHNESEESDDPLDSFMANIEKEVKHQEKPAATKDVKTNKNDPYTAEIKLGLKKVCLELATHSDVTQN</sequence>
<feature type="compositionally biased region" description="Acidic residues" evidence="1">
    <location>
        <begin position="102"/>
        <end position="112"/>
    </location>
</feature>
<dbReference type="AlphaFoldDB" id="A0AAD9J2K8"/>
<keyword evidence="3" id="KW-1185">Reference proteome</keyword>
<protein>
    <submittedName>
        <fullName evidence="2">Uncharacterized protein</fullName>
    </submittedName>
</protein>
<reference evidence="2" key="1">
    <citation type="journal article" date="2023" name="Mol. Biol. Evol.">
        <title>Third-Generation Sequencing Reveals the Adaptive Role of the Epigenome in Three Deep-Sea Polychaetes.</title>
        <authorList>
            <person name="Perez M."/>
            <person name="Aroh O."/>
            <person name="Sun Y."/>
            <person name="Lan Y."/>
            <person name="Juniper S.K."/>
            <person name="Young C.R."/>
            <person name="Angers B."/>
            <person name="Qian P.Y."/>
        </authorList>
    </citation>
    <scope>NUCLEOTIDE SEQUENCE</scope>
    <source>
        <strain evidence="2">P08H-3</strain>
    </source>
</reference>
<dbReference type="EMBL" id="JAODUP010000677">
    <property type="protein sequence ID" value="KAK2145516.1"/>
    <property type="molecule type" value="Genomic_DNA"/>
</dbReference>
<feature type="compositionally biased region" description="Basic and acidic residues" evidence="1">
    <location>
        <begin position="149"/>
        <end position="168"/>
    </location>
</feature>